<comment type="caution">
    <text evidence="1">The sequence shown here is derived from an EMBL/GenBank/DDBJ whole genome shotgun (WGS) entry which is preliminary data.</text>
</comment>
<dbReference type="EMBL" id="JADEVO010000006">
    <property type="protein sequence ID" value="MBN3964929.1"/>
    <property type="molecule type" value="Genomic_DNA"/>
</dbReference>
<dbReference type="RefSeq" id="WP_160298070.1">
    <property type="nucleotide sequence ID" value="NZ_JADEVO010000006.1"/>
</dbReference>
<gene>
    <name evidence="1" type="ORF">IMW75_06430</name>
</gene>
<sequence>MPLTSDQRLKALVEHTAGLDKARVLQRPCRIGWRLRVGMGCKHWKKRCGSL</sequence>
<dbReference type="Proteomes" id="UP000772591">
    <property type="component" value="Unassembled WGS sequence"/>
</dbReference>
<proteinExistence type="predicted"/>
<accession>A0ABS3AF92</accession>
<keyword evidence="2" id="KW-1185">Reference proteome</keyword>
<evidence type="ECO:0000313" key="1">
    <source>
        <dbReference type="EMBL" id="MBN3964929.1"/>
    </source>
</evidence>
<name>A0ABS3AF92_9PSED</name>
<reference evidence="1 2" key="1">
    <citation type="journal article" date="2021" name="Int. J. Syst. Evol. Microbiol.">
        <title>Pseudomonas piscium sp. nov., Pseudomonas pisciculturae sp. nov., Pseudomonas mucoides sp. nov. and Pseudomonas neuropathica sp. nov. isolated from rainbow trout.</title>
        <authorList>
            <person name="Duman M."/>
            <person name="Mulet M."/>
            <person name="Altun S."/>
            <person name="Saticioglu I.B."/>
            <person name="Gomila M."/>
            <person name="Lalucat J."/>
            <person name="Garcia-Valdes E."/>
        </authorList>
    </citation>
    <scope>NUCLEOTIDE SEQUENCE [LARGE SCALE GENOMIC DNA]</scope>
    <source>
        <strain evidence="1 2">LMG 28632</strain>
    </source>
</reference>
<protein>
    <submittedName>
        <fullName evidence="1">Uncharacterized protein</fullName>
    </submittedName>
</protein>
<organism evidence="1 2">
    <name type="scientific">Pseudomonas gregormendelii</name>
    <dbReference type="NCBI Taxonomy" id="1628277"/>
    <lineage>
        <taxon>Bacteria</taxon>
        <taxon>Pseudomonadati</taxon>
        <taxon>Pseudomonadota</taxon>
        <taxon>Gammaproteobacteria</taxon>
        <taxon>Pseudomonadales</taxon>
        <taxon>Pseudomonadaceae</taxon>
        <taxon>Pseudomonas</taxon>
    </lineage>
</organism>
<evidence type="ECO:0000313" key="2">
    <source>
        <dbReference type="Proteomes" id="UP000772591"/>
    </source>
</evidence>